<feature type="region of interest" description="Disordered" evidence="1">
    <location>
        <begin position="767"/>
        <end position="818"/>
    </location>
</feature>
<feature type="compositionally biased region" description="Basic residues" evidence="1">
    <location>
        <begin position="657"/>
        <end position="667"/>
    </location>
</feature>
<evidence type="ECO:0000256" key="1">
    <source>
        <dbReference type="SAM" id="MobiDB-lite"/>
    </source>
</evidence>
<dbReference type="PANTHER" id="PTHR37241">
    <property type="entry name" value="NEUROFILAMENT HEAVY PROTEIN"/>
    <property type="match status" value="1"/>
</dbReference>
<feature type="compositionally biased region" description="Basic and acidic residues" evidence="1">
    <location>
        <begin position="272"/>
        <end position="284"/>
    </location>
</feature>
<feature type="compositionally biased region" description="Basic and acidic residues" evidence="1">
    <location>
        <begin position="427"/>
        <end position="437"/>
    </location>
</feature>
<feature type="compositionally biased region" description="Basic and acidic residues" evidence="1">
    <location>
        <begin position="629"/>
        <end position="642"/>
    </location>
</feature>
<feature type="compositionally biased region" description="Polar residues" evidence="1">
    <location>
        <begin position="671"/>
        <end position="706"/>
    </location>
</feature>
<reference evidence="2 3" key="1">
    <citation type="submission" date="2017-09" db="EMBL/GenBank/DDBJ databases">
        <title>WGS assembly of Aquilegia coerulea Goldsmith.</title>
        <authorList>
            <person name="Hodges S."/>
            <person name="Kramer E."/>
            <person name="Nordborg M."/>
            <person name="Tomkins J."/>
            <person name="Borevitz J."/>
            <person name="Derieg N."/>
            <person name="Yan J."/>
            <person name="Mihaltcheva S."/>
            <person name="Hayes R.D."/>
            <person name="Rokhsar D."/>
        </authorList>
    </citation>
    <scope>NUCLEOTIDE SEQUENCE [LARGE SCALE GENOMIC DNA]</scope>
    <source>
        <strain evidence="3">cv. Goldsmith</strain>
    </source>
</reference>
<feature type="compositionally biased region" description="Polar residues" evidence="1">
    <location>
        <begin position="303"/>
        <end position="313"/>
    </location>
</feature>
<dbReference type="Proteomes" id="UP000230069">
    <property type="component" value="Unassembled WGS sequence"/>
</dbReference>
<feature type="compositionally biased region" description="Polar residues" evidence="1">
    <location>
        <begin position="404"/>
        <end position="423"/>
    </location>
</feature>
<accession>A0A2G5DL97</accession>
<dbReference type="EMBL" id="KZ305034">
    <property type="protein sequence ID" value="PIA44272.1"/>
    <property type="molecule type" value="Genomic_DNA"/>
</dbReference>
<dbReference type="FunCoup" id="A0A2G5DL97">
    <property type="interactions" value="545"/>
</dbReference>
<feature type="compositionally biased region" description="Polar residues" evidence="1">
    <location>
        <begin position="246"/>
        <end position="268"/>
    </location>
</feature>
<evidence type="ECO:0000313" key="2">
    <source>
        <dbReference type="EMBL" id="PIA44272.1"/>
    </source>
</evidence>
<dbReference type="PANTHER" id="PTHR37241:SF1">
    <property type="entry name" value="NEUROFILAMENT HEAVY PROTEIN"/>
    <property type="match status" value="1"/>
</dbReference>
<feature type="compositionally biased region" description="Basic and acidic residues" evidence="1">
    <location>
        <begin position="507"/>
        <end position="522"/>
    </location>
</feature>
<dbReference type="InParanoid" id="A0A2G5DL97"/>
<organism evidence="2 3">
    <name type="scientific">Aquilegia coerulea</name>
    <name type="common">Rocky mountain columbine</name>
    <dbReference type="NCBI Taxonomy" id="218851"/>
    <lineage>
        <taxon>Eukaryota</taxon>
        <taxon>Viridiplantae</taxon>
        <taxon>Streptophyta</taxon>
        <taxon>Embryophyta</taxon>
        <taxon>Tracheophyta</taxon>
        <taxon>Spermatophyta</taxon>
        <taxon>Magnoliopsida</taxon>
        <taxon>Ranunculales</taxon>
        <taxon>Ranunculaceae</taxon>
        <taxon>Thalictroideae</taxon>
        <taxon>Aquilegia</taxon>
    </lineage>
</organism>
<evidence type="ECO:0000313" key="3">
    <source>
        <dbReference type="Proteomes" id="UP000230069"/>
    </source>
</evidence>
<protein>
    <submittedName>
        <fullName evidence="2">Uncharacterized protein</fullName>
    </submittedName>
</protein>
<sequence length="818" mass="91433">MEIMENVFESEEIFENEDDSGDEIYEKIEAPKYVDLTRPDQFLPDDPSWFCLRIGCDQNHEDVDPDALHKSFVLRVMAARSPNLRLRKALRCRQVPSAYMKCPQSAPAKPSKPRVCRFTAMTSISQKIAEVKVKVRPASNNLTPKVRAKEFSSCGKALTTPRVKKLIPSSDPFRSVQNPKITDALPKNKLVAKALVFSTPKKSERKKTLLESEIPMTEICDGLKKLEINSQRKKLSWISSKSLKSTVSRPKTSRTASDPSTSNLYSQKLKSRVKDSVDQKEHGSKPTRSKKRKSTKSLQKLSCPQTNSRTTSGMEFDGELRNDSLGVCSVPEASRSNGGNECEEKVDLAVVFSTPKKNEMKKISEPEIPMTEICNGMKKLEINSQRKKLSCDSSKLLDCTVSCPKTSRAASDPSTTKLYTQNLKSKKISEDQKDQGAKHIRSKKRKSTRNLQNILLQDDSDLIDIQTVLVDFPSNNQETSLSNSEKKVDHVRTKKLNGTQDNDLSTGDEHGKGLAVKGSEDQEHSLVLQPSNIAGIDSELIDSDDKENTAVSNGNRELNVNNDHTGRTNLQNKVHENQQKVVINAQGKTSKGNATVPTVGSLGGKYKKIKPTNPKPFRLRTNERGILREANLDKKHMPDPLKDNTPVSRDSSESVQKRHTTNKRSIKSHGQCRQETVSREGSQIQSDKQYQKIPRQQSRPTYQKTTKCAVEQKNATISTQIAKPQLLRQQLIRTQSRGTGTRKKTISVASPCRLSVIKETSSMISRPKVSKPRTKCTISAAVDSSTKSSPARRRPVTVPKEPHFQRIHTPKSCSKTVR</sequence>
<feature type="region of interest" description="Disordered" evidence="1">
    <location>
        <begin position="495"/>
        <end position="522"/>
    </location>
</feature>
<gene>
    <name evidence="2" type="ORF">AQUCO_01700105v1</name>
</gene>
<proteinExistence type="predicted"/>
<dbReference type="OrthoDB" id="785936at2759"/>
<feature type="compositionally biased region" description="Basic residues" evidence="1">
    <location>
        <begin position="285"/>
        <end position="295"/>
    </location>
</feature>
<feature type="region of interest" description="Disordered" evidence="1">
    <location>
        <begin position="241"/>
        <end position="318"/>
    </location>
</feature>
<name>A0A2G5DL97_AQUCA</name>
<dbReference type="AlphaFoldDB" id="A0A2G5DL97"/>
<dbReference type="STRING" id="218851.A0A2G5DL97"/>
<keyword evidence="3" id="KW-1185">Reference proteome</keyword>
<feature type="region of interest" description="Disordered" evidence="1">
    <location>
        <begin position="629"/>
        <end position="706"/>
    </location>
</feature>
<feature type="region of interest" description="Disordered" evidence="1">
    <location>
        <begin position="404"/>
        <end position="446"/>
    </location>
</feature>
<feature type="compositionally biased region" description="Polar residues" evidence="1">
    <location>
        <begin position="496"/>
        <end position="505"/>
    </location>
</feature>